<keyword evidence="2" id="KW-1185">Reference proteome</keyword>
<gene>
    <name evidence="1" type="ORF">SEMRO_261_G101690.1</name>
</gene>
<sequence length="134" mass="14455">MHLTKFAEWEAGFFFSEDGYEICDAIRKIGVKPCCCCVKALAKSQSGVYGVTVPRQYRQSNGTGFFGVAVQPKDITYAIKIIHDHDIYTTKSKALQEIAAKAGSDSDFYALGCVPNGAGDTTGFATLNEWAAGP</sequence>
<protein>
    <submittedName>
        <fullName evidence="1">Uncharacterized protein</fullName>
    </submittedName>
</protein>
<reference evidence="1" key="1">
    <citation type="submission" date="2020-06" db="EMBL/GenBank/DDBJ databases">
        <authorList>
            <consortium name="Plant Systems Biology data submission"/>
        </authorList>
    </citation>
    <scope>NUCLEOTIDE SEQUENCE</scope>
    <source>
        <strain evidence="1">D6</strain>
    </source>
</reference>
<evidence type="ECO:0000313" key="1">
    <source>
        <dbReference type="EMBL" id="CAB9506271.1"/>
    </source>
</evidence>
<proteinExistence type="predicted"/>
<comment type="caution">
    <text evidence="1">The sequence shown here is derived from an EMBL/GenBank/DDBJ whole genome shotgun (WGS) entry which is preliminary data.</text>
</comment>
<name>A0A9N8DPT4_9STRA</name>
<evidence type="ECO:0000313" key="2">
    <source>
        <dbReference type="Proteomes" id="UP001153069"/>
    </source>
</evidence>
<dbReference type="Proteomes" id="UP001153069">
    <property type="component" value="Unassembled WGS sequence"/>
</dbReference>
<organism evidence="1 2">
    <name type="scientific">Seminavis robusta</name>
    <dbReference type="NCBI Taxonomy" id="568900"/>
    <lineage>
        <taxon>Eukaryota</taxon>
        <taxon>Sar</taxon>
        <taxon>Stramenopiles</taxon>
        <taxon>Ochrophyta</taxon>
        <taxon>Bacillariophyta</taxon>
        <taxon>Bacillariophyceae</taxon>
        <taxon>Bacillariophycidae</taxon>
        <taxon>Naviculales</taxon>
        <taxon>Naviculaceae</taxon>
        <taxon>Seminavis</taxon>
    </lineage>
</organism>
<accession>A0A9N8DPT4</accession>
<dbReference type="EMBL" id="CAICTM010000260">
    <property type="protein sequence ID" value="CAB9506271.1"/>
    <property type="molecule type" value="Genomic_DNA"/>
</dbReference>
<dbReference type="AlphaFoldDB" id="A0A9N8DPT4"/>